<feature type="domain" description="MHYT" evidence="22">
    <location>
        <begin position="22"/>
        <end position="216"/>
    </location>
</feature>
<keyword evidence="8" id="KW-0547">Nucleotide-binding</keyword>
<feature type="transmembrane region" description="Helical" evidence="16">
    <location>
        <begin position="156"/>
        <end position="179"/>
    </location>
</feature>
<dbReference type="InterPro" id="IPR035965">
    <property type="entry name" value="PAS-like_dom_sf"/>
</dbReference>
<evidence type="ECO:0000259" key="19">
    <source>
        <dbReference type="PROSITE" id="PS50112"/>
    </source>
</evidence>
<dbReference type="InterPro" id="IPR013655">
    <property type="entry name" value="PAS_fold_3"/>
</dbReference>
<evidence type="ECO:0000256" key="1">
    <source>
        <dbReference type="ARBA" id="ARBA00000085"/>
    </source>
</evidence>
<evidence type="ECO:0000256" key="14">
    <source>
        <dbReference type="PROSITE-ProRule" id="PRU00110"/>
    </source>
</evidence>
<dbReference type="PROSITE" id="PS50109">
    <property type="entry name" value="HIS_KIN"/>
    <property type="match status" value="1"/>
</dbReference>
<feature type="domain" description="PAS" evidence="19">
    <location>
        <begin position="392"/>
        <end position="468"/>
    </location>
</feature>
<feature type="modified residue" description="Phosphohistidine" evidence="14">
    <location>
        <position position="976"/>
    </location>
</feature>
<dbReference type="InterPro" id="IPR036097">
    <property type="entry name" value="HisK_dim/P_sf"/>
</dbReference>
<dbReference type="Pfam" id="PF01627">
    <property type="entry name" value="Hpt"/>
    <property type="match status" value="1"/>
</dbReference>
<evidence type="ECO:0000256" key="16">
    <source>
        <dbReference type="PROSITE-ProRule" id="PRU00244"/>
    </source>
</evidence>
<evidence type="ECO:0000256" key="12">
    <source>
        <dbReference type="ARBA" id="ARBA00023012"/>
    </source>
</evidence>
<dbReference type="InterPro" id="IPR000014">
    <property type="entry name" value="PAS"/>
</dbReference>
<dbReference type="Pfam" id="PF03707">
    <property type="entry name" value="MHYT"/>
    <property type="match status" value="3"/>
</dbReference>
<protein>
    <recommendedName>
        <fullName evidence="3">histidine kinase</fullName>
        <ecNumber evidence="3">2.7.13.3</ecNumber>
    </recommendedName>
</protein>
<dbReference type="FunFam" id="3.30.565.10:FF:000078">
    <property type="entry name" value="Two-component sensor histidine kinase"/>
    <property type="match status" value="1"/>
</dbReference>
<feature type="domain" description="PAC" evidence="20">
    <location>
        <begin position="471"/>
        <end position="524"/>
    </location>
</feature>
<dbReference type="Gene3D" id="3.40.50.2300">
    <property type="match status" value="1"/>
</dbReference>
<dbReference type="SUPFAM" id="SSF55785">
    <property type="entry name" value="PYP-like sensor domain (PAS domain)"/>
    <property type="match status" value="2"/>
</dbReference>
<dbReference type="GO" id="GO:0000155">
    <property type="term" value="F:phosphorelay sensor kinase activity"/>
    <property type="evidence" value="ECO:0007669"/>
    <property type="project" value="InterPro"/>
</dbReference>
<keyword evidence="24" id="KW-1185">Reference proteome</keyword>
<feature type="domain" description="Response regulatory" evidence="18">
    <location>
        <begin position="779"/>
        <end position="898"/>
    </location>
</feature>
<dbReference type="EC" id="2.7.13.3" evidence="3"/>
<evidence type="ECO:0000259" key="17">
    <source>
        <dbReference type="PROSITE" id="PS50109"/>
    </source>
</evidence>
<feature type="domain" description="PAS" evidence="19">
    <location>
        <begin position="267"/>
        <end position="312"/>
    </location>
</feature>
<dbReference type="CDD" id="cd00082">
    <property type="entry name" value="HisKA"/>
    <property type="match status" value="1"/>
</dbReference>
<dbReference type="Pfam" id="PF08447">
    <property type="entry name" value="PAS_3"/>
    <property type="match status" value="1"/>
</dbReference>
<keyword evidence="6" id="KW-0808">Transferase</keyword>
<dbReference type="PRINTS" id="PR00344">
    <property type="entry name" value="BCTRLSENSOR"/>
</dbReference>
<dbReference type="CDD" id="cd17546">
    <property type="entry name" value="REC_hyHK_CKI1_RcsC-like"/>
    <property type="match status" value="1"/>
</dbReference>
<feature type="transmembrane region" description="Helical" evidence="16">
    <location>
        <begin position="125"/>
        <end position="144"/>
    </location>
</feature>
<proteinExistence type="predicted"/>
<dbReference type="RefSeq" id="WP_109038627.1">
    <property type="nucleotide sequence ID" value="NZ_CP029211.1"/>
</dbReference>
<dbReference type="Pfam" id="PF00072">
    <property type="entry name" value="Response_reg"/>
    <property type="match status" value="1"/>
</dbReference>
<evidence type="ECO:0000256" key="5">
    <source>
        <dbReference type="ARBA" id="ARBA00022553"/>
    </source>
</evidence>
<keyword evidence="5 15" id="KW-0597">Phosphoprotein</keyword>
<keyword evidence="10" id="KW-0067">ATP-binding</keyword>
<dbReference type="Gene3D" id="3.30.450.20">
    <property type="entry name" value="PAS domain"/>
    <property type="match status" value="2"/>
</dbReference>
<dbReference type="GO" id="GO:0005524">
    <property type="term" value="F:ATP binding"/>
    <property type="evidence" value="ECO:0007669"/>
    <property type="project" value="UniProtKB-KW"/>
</dbReference>
<feature type="domain" description="Histidine kinase" evidence="17">
    <location>
        <begin position="542"/>
        <end position="758"/>
    </location>
</feature>
<dbReference type="InterPro" id="IPR008207">
    <property type="entry name" value="Sig_transdc_His_kin_Hpt_dom"/>
</dbReference>
<feature type="transmembrane region" description="Helical" evidence="16">
    <location>
        <begin position="58"/>
        <end position="84"/>
    </location>
</feature>
<evidence type="ECO:0000256" key="2">
    <source>
        <dbReference type="ARBA" id="ARBA00004651"/>
    </source>
</evidence>
<dbReference type="InterPro" id="IPR036641">
    <property type="entry name" value="HPT_dom_sf"/>
</dbReference>
<dbReference type="SUPFAM" id="SSF47384">
    <property type="entry name" value="Homodimeric domain of signal transducing histidine kinase"/>
    <property type="match status" value="1"/>
</dbReference>
<dbReference type="PROSITE" id="PS50112">
    <property type="entry name" value="PAS"/>
    <property type="match status" value="2"/>
</dbReference>
<dbReference type="InterPro" id="IPR005330">
    <property type="entry name" value="MHYT_dom"/>
</dbReference>
<dbReference type="InterPro" id="IPR001789">
    <property type="entry name" value="Sig_transdc_resp-reg_receiver"/>
</dbReference>
<dbReference type="PROSITE" id="PS50110">
    <property type="entry name" value="RESPONSE_REGULATORY"/>
    <property type="match status" value="1"/>
</dbReference>
<dbReference type="SUPFAM" id="SSF47226">
    <property type="entry name" value="Histidine-containing phosphotransfer domain, HPT domain"/>
    <property type="match status" value="1"/>
</dbReference>
<feature type="transmembrane region" description="Helical" evidence="16">
    <location>
        <begin position="24"/>
        <end position="46"/>
    </location>
</feature>
<dbReference type="GO" id="GO:0005886">
    <property type="term" value="C:plasma membrane"/>
    <property type="evidence" value="ECO:0007669"/>
    <property type="project" value="UniProtKB-SubCell"/>
</dbReference>
<dbReference type="Gene3D" id="1.20.120.160">
    <property type="entry name" value="HPT domain"/>
    <property type="match status" value="1"/>
</dbReference>
<keyword evidence="23" id="KW-0614">Plasmid</keyword>
<geneLocation type="plasmid" evidence="24">
    <name>ptb101</name>
</geneLocation>
<dbReference type="InterPro" id="IPR001610">
    <property type="entry name" value="PAC"/>
</dbReference>
<comment type="subcellular location">
    <subcellularLocation>
        <location evidence="2">Cell membrane</location>
        <topology evidence="2">Multi-pass membrane protein</topology>
    </subcellularLocation>
</comment>
<evidence type="ECO:0000259" key="22">
    <source>
        <dbReference type="PROSITE" id="PS50924"/>
    </source>
</evidence>
<dbReference type="SUPFAM" id="SSF55874">
    <property type="entry name" value="ATPase domain of HSP90 chaperone/DNA topoisomerase II/histidine kinase"/>
    <property type="match status" value="1"/>
</dbReference>
<evidence type="ECO:0000313" key="24">
    <source>
        <dbReference type="Proteomes" id="UP000244892"/>
    </source>
</evidence>
<dbReference type="EMBL" id="CP029211">
    <property type="protein sequence ID" value="AWI55517.1"/>
    <property type="molecule type" value="Genomic_DNA"/>
</dbReference>
<evidence type="ECO:0000256" key="6">
    <source>
        <dbReference type="ARBA" id="ARBA00022679"/>
    </source>
</evidence>
<dbReference type="InterPro" id="IPR003594">
    <property type="entry name" value="HATPase_dom"/>
</dbReference>
<evidence type="ECO:0000259" key="20">
    <source>
        <dbReference type="PROSITE" id="PS50113"/>
    </source>
</evidence>
<dbReference type="AlphaFoldDB" id="A0A2U8FX94"/>
<dbReference type="FunFam" id="1.10.287.130:FF:000004">
    <property type="entry name" value="Ethylene receptor 1"/>
    <property type="match status" value="1"/>
</dbReference>
<dbReference type="Pfam" id="PF00512">
    <property type="entry name" value="HisKA"/>
    <property type="match status" value="1"/>
</dbReference>
<feature type="transmembrane region" description="Helical" evidence="16">
    <location>
        <begin position="90"/>
        <end position="113"/>
    </location>
</feature>
<dbReference type="CDD" id="cd00130">
    <property type="entry name" value="PAS"/>
    <property type="match status" value="2"/>
</dbReference>
<dbReference type="Gene3D" id="3.30.565.10">
    <property type="entry name" value="Histidine kinase-like ATPase, C-terminal domain"/>
    <property type="match status" value="1"/>
</dbReference>
<dbReference type="Pfam" id="PF02518">
    <property type="entry name" value="HATPase_c"/>
    <property type="match status" value="1"/>
</dbReference>
<keyword evidence="11 16" id="KW-1133">Transmembrane helix</keyword>
<dbReference type="PANTHER" id="PTHR45339">
    <property type="entry name" value="HYBRID SIGNAL TRANSDUCTION HISTIDINE KINASE J"/>
    <property type="match status" value="1"/>
</dbReference>
<dbReference type="KEGG" id="aon:DEH84_18200"/>
<dbReference type="SUPFAM" id="SSF52172">
    <property type="entry name" value="CheY-like"/>
    <property type="match status" value="1"/>
</dbReference>
<keyword evidence="4" id="KW-1003">Cell membrane</keyword>
<evidence type="ECO:0000256" key="11">
    <source>
        <dbReference type="ARBA" id="ARBA00022989"/>
    </source>
</evidence>
<dbReference type="SMART" id="SM00448">
    <property type="entry name" value="REC"/>
    <property type="match status" value="1"/>
</dbReference>
<sequence>MDFAHTFFVRDVDPVLLLPGSHDLWLVGLSVLVAIFSSTMALQAAAQARATDSRSARLLLAAGSVSLGGGIWAMHFVGMLAFQLCVPVRYAAGPTLLSILPAVAASWVALGLLRRERITRAQLCSGGLLVGGGIGTMHYLGMAAMEMSAVLRYDPWMFIGSLVVAVGLAVLALWVRFGVADRLRGGQMVRSLVAGTVMGLAIAGMHYTGMAAARFTGERASGDVAMMGDPLPMALGVALVTVIGTGLVAAAAGLMRYRDLLKALQESTAELRAVFATGLDGMVVVDPSGAVLAFNVAAERIFGIPREEVIGKPAAELMPEPLRSEALGDFSGFARRFSDGREYHARLTARGGRPVPVRMVVRRAEEGGRLLYVASFSDVSQQMAMERTLRGREQQLGSLISNLPGVTFRLKPVNGWPVEFVSEAALSLTGHPASDFVGEAPRVRLNDLISPADATRIVTEVRAAIEQNRPFRVEFQLHHRDGSSRWVWSHGRAVKDDEDGRVTWIDGVILDVSDRRQMEEALREAKLKAEGAAQARTAFLANMSHEIRTPMNAILGFTDVVLGGPLPSDARQHLQTVRNSARSLLVLLNDILDTSKLDRGAVSLESLPYDLPALLHQVVEEQRLQARKKGLALSLDFDPTIPSVLMGDAHRLKQVLVNLLGNAVKFTEQGRVILRARQDGGWLTLSVRDTGIGIASDRLEQIFDPFTQADASMSRRYGGTGLGTTISRQLVELMGGEITAESTPGEGSTFTVRIPLQAAPAGATPAIAVHVVHTLPPLHVLVVDDVPENRNLLILLLGREGHSVVEADNGLTALACCERDRFDVVLMDLQMPELDGFDATLRLRARERAEGLPRTPVIALSASVFQEDRRKAAEAGMDGFAFKPVEFDTLMLEMARVTGHAAMLPGALPDAGETPEPEGGAALLPLIDPAQGLRRWGDAAALADALRQFGEAKRIWLDEQDPQRLPDRDAARNAGHRLRGVAANLGLPALQAAGAQLEKAAGEADDPQEPAGLHAAWTALLSVLRETLLAVHYSAREARDATQSDAMAPLPPALRHPEADELAHLMSQVTVLQQALARGEQPDALLERFIADARGVLPSDDLTALRQAIHDFDFDMGATQLQGLRARLELHSEPSQA</sequence>
<comment type="catalytic activity">
    <reaction evidence="1">
        <text>ATP + protein L-histidine = ADP + protein N-phospho-L-histidine.</text>
        <dbReference type="EC" id="2.7.13.3"/>
    </reaction>
</comment>
<dbReference type="Gene3D" id="1.10.287.130">
    <property type="match status" value="1"/>
</dbReference>
<evidence type="ECO:0000256" key="3">
    <source>
        <dbReference type="ARBA" id="ARBA00012438"/>
    </source>
</evidence>
<dbReference type="CDD" id="cd16922">
    <property type="entry name" value="HATPase_EvgS-ArcB-TorS-like"/>
    <property type="match status" value="1"/>
</dbReference>
<dbReference type="InterPro" id="IPR013767">
    <property type="entry name" value="PAS_fold"/>
</dbReference>
<accession>A0A2U8FX94</accession>
<dbReference type="OrthoDB" id="9810730at2"/>
<organism evidence="23 24">
    <name type="scientific">Aquabacterium olei</name>
    <dbReference type="NCBI Taxonomy" id="1296669"/>
    <lineage>
        <taxon>Bacteria</taxon>
        <taxon>Pseudomonadati</taxon>
        <taxon>Pseudomonadota</taxon>
        <taxon>Betaproteobacteria</taxon>
        <taxon>Burkholderiales</taxon>
        <taxon>Aquabacterium</taxon>
    </lineage>
</organism>
<dbReference type="Pfam" id="PF00989">
    <property type="entry name" value="PAS"/>
    <property type="match status" value="1"/>
</dbReference>
<keyword evidence="12" id="KW-0902">Two-component regulatory system</keyword>
<dbReference type="InterPro" id="IPR000700">
    <property type="entry name" value="PAS-assoc_C"/>
</dbReference>
<dbReference type="GO" id="GO:0006355">
    <property type="term" value="P:regulation of DNA-templated transcription"/>
    <property type="evidence" value="ECO:0007669"/>
    <property type="project" value="InterPro"/>
</dbReference>
<keyword evidence="13 16" id="KW-0472">Membrane</keyword>
<dbReference type="SMART" id="SM00388">
    <property type="entry name" value="HisKA"/>
    <property type="match status" value="1"/>
</dbReference>
<dbReference type="InterPro" id="IPR011006">
    <property type="entry name" value="CheY-like_superfamily"/>
</dbReference>
<feature type="domain" description="HPt" evidence="21">
    <location>
        <begin position="937"/>
        <end position="1038"/>
    </location>
</feature>
<reference evidence="23 24" key="1">
    <citation type="submission" date="2018-05" db="EMBL/GenBank/DDBJ databases">
        <title>complete genome sequence of Aquabacterium olei NBRC 110486.</title>
        <authorList>
            <person name="Tang B."/>
            <person name="Chang J."/>
            <person name="Zhang L."/>
            <person name="Yang H."/>
        </authorList>
    </citation>
    <scope>NUCLEOTIDE SEQUENCE [LARGE SCALE GENOMIC DNA]</scope>
    <source>
        <strain evidence="23 24">NBRC 110486</strain>
        <plasmid evidence="24">Plasmid ptb101</plasmid>
    </source>
</reference>
<dbReference type="SMART" id="SM00387">
    <property type="entry name" value="HATPase_c"/>
    <property type="match status" value="1"/>
</dbReference>
<dbReference type="InterPro" id="IPR004358">
    <property type="entry name" value="Sig_transdc_His_kin-like_C"/>
</dbReference>
<evidence type="ECO:0000313" key="23">
    <source>
        <dbReference type="EMBL" id="AWI55517.1"/>
    </source>
</evidence>
<feature type="modified residue" description="4-aspartylphosphate" evidence="15">
    <location>
        <position position="828"/>
    </location>
</feature>
<evidence type="ECO:0000256" key="4">
    <source>
        <dbReference type="ARBA" id="ARBA00022475"/>
    </source>
</evidence>
<evidence type="ECO:0000256" key="15">
    <source>
        <dbReference type="PROSITE-ProRule" id="PRU00169"/>
    </source>
</evidence>
<evidence type="ECO:0000259" key="21">
    <source>
        <dbReference type="PROSITE" id="PS50894"/>
    </source>
</evidence>
<evidence type="ECO:0000256" key="7">
    <source>
        <dbReference type="ARBA" id="ARBA00022692"/>
    </source>
</evidence>
<keyword evidence="7 16" id="KW-0812">Transmembrane</keyword>
<keyword evidence="9" id="KW-0418">Kinase</keyword>
<dbReference type="SMART" id="SM00091">
    <property type="entry name" value="PAS"/>
    <property type="match status" value="2"/>
</dbReference>
<dbReference type="Proteomes" id="UP000244892">
    <property type="component" value="Plasmid pTB101"/>
</dbReference>
<dbReference type="SMART" id="SM00086">
    <property type="entry name" value="PAC"/>
    <property type="match status" value="2"/>
</dbReference>
<feature type="transmembrane region" description="Helical" evidence="16">
    <location>
        <begin position="191"/>
        <end position="213"/>
    </location>
</feature>
<evidence type="ECO:0000256" key="10">
    <source>
        <dbReference type="ARBA" id="ARBA00022840"/>
    </source>
</evidence>
<dbReference type="InterPro" id="IPR036890">
    <property type="entry name" value="HATPase_C_sf"/>
</dbReference>
<dbReference type="PROSITE" id="PS50894">
    <property type="entry name" value="HPT"/>
    <property type="match status" value="1"/>
</dbReference>
<evidence type="ECO:0000259" key="18">
    <source>
        <dbReference type="PROSITE" id="PS50110"/>
    </source>
</evidence>
<dbReference type="InterPro" id="IPR003661">
    <property type="entry name" value="HisK_dim/P_dom"/>
</dbReference>
<evidence type="ECO:0000256" key="9">
    <source>
        <dbReference type="ARBA" id="ARBA00022777"/>
    </source>
</evidence>
<dbReference type="InterPro" id="IPR005467">
    <property type="entry name" value="His_kinase_dom"/>
</dbReference>
<gene>
    <name evidence="23" type="ORF">DEH84_18200</name>
</gene>
<dbReference type="NCBIfam" id="TIGR00229">
    <property type="entry name" value="sensory_box"/>
    <property type="match status" value="2"/>
</dbReference>
<evidence type="ECO:0000256" key="8">
    <source>
        <dbReference type="ARBA" id="ARBA00022741"/>
    </source>
</evidence>
<dbReference type="PANTHER" id="PTHR45339:SF1">
    <property type="entry name" value="HYBRID SIGNAL TRANSDUCTION HISTIDINE KINASE J"/>
    <property type="match status" value="1"/>
</dbReference>
<evidence type="ECO:0000256" key="13">
    <source>
        <dbReference type="ARBA" id="ARBA00023136"/>
    </source>
</evidence>
<dbReference type="PROSITE" id="PS50113">
    <property type="entry name" value="PAC"/>
    <property type="match status" value="1"/>
</dbReference>
<name>A0A2U8FX94_9BURK</name>
<dbReference type="PROSITE" id="PS50924">
    <property type="entry name" value="MHYT"/>
    <property type="match status" value="1"/>
</dbReference>
<feature type="transmembrane region" description="Helical" evidence="16">
    <location>
        <begin position="233"/>
        <end position="255"/>
    </location>
</feature>